<evidence type="ECO:0000313" key="1">
    <source>
        <dbReference type="EMBL" id="KAI8523194.1"/>
    </source>
</evidence>
<dbReference type="Proteomes" id="UP001062846">
    <property type="component" value="Chromosome 13"/>
</dbReference>
<dbReference type="EMBL" id="CM046400">
    <property type="protein sequence ID" value="KAI8523194.1"/>
    <property type="molecule type" value="Genomic_DNA"/>
</dbReference>
<name>A0ACC0L4D9_RHOML</name>
<organism evidence="1 2">
    <name type="scientific">Rhododendron molle</name>
    <name type="common">Chinese azalea</name>
    <name type="synonym">Azalea mollis</name>
    <dbReference type="NCBI Taxonomy" id="49168"/>
    <lineage>
        <taxon>Eukaryota</taxon>
        <taxon>Viridiplantae</taxon>
        <taxon>Streptophyta</taxon>
        <taxon>Embryophyta</taxon>
        <taxon>Tracheophyta</taxon>
        <taxon>Spermatophyta</taxon>
        <taxon>Magnoliopsida</taxon>
        <taxon>eudicotyledons</taxon>
        <taxon>Gunneridae</taxon>
        <taxon>Pentapetalae</taxon>
        <taxon>asterids</taxon>
        <taxon>Ericales</taxon>
        <taxon>Ericaceae</taxon>
        <taxon>Ericoideae</taxon>
        <taxon>Rhodoreae</taxon>
        <taxon>Rhododendron</taxon>
    </lineage>
</organism>
<proteinExistence type="predicted"/>
<evidence type="ECO:0000313" key="2">
    <source>
        <dbReference type="Proteomes" id="UP001062846"/>
    </source>
</evidence>
<keyword evidence="2" id="KW-1185">Reference proteome</keyword>
<accession>A0ACC0L4D9</accession>
<reference evidence="1" key="1">
    <citation type="submission" date="2022-02" db="EMBL/GenBank/DDBJ databases">
        <title>Plant Genome Project.</title>
        <authorList>
            <person name="Zhang R.-G."/>
        </authorList>
    </citation>
    <scope>NUCLEOTIDE SEQUENCE</scope>
    <source>
        <strain evidence="1">AT1</strain>
    </source>
</reference>
<protein>
    <submittedName>
        <fullName evidence="1">Uncharacterized protein</fullName>
    </submittedName>
</protein>
<gene>
    <name evidence="1" type="ORF">RHMOL_Rhmol13G0054600</name>
</gene>
<comment type="caution">
    <text evidence="1">The sequence shown here is derived from an EMBL/GenBank/DDBJ whole genome shotgun (WGS) entry which is preliminary data.</text>
</comment>
<sequence>MLQLSKSPIKSVTGLQISQNSGPRLHQISFQHHALLMLLYVLDGSWLMCLLLFMTSEDAEEEERRR</sequence>